<dbReference type="AlphaFoldDB" id="A0A1W6ZUI6"/>
<evidence type="ECO:0000313" key="1">
    <source>
        <dbReference type="EMBL" id="ARQ01002.1"/>
    </source>
</evidence>
<name>A0A1W6ZUI6_9HYPH</name>
<dbReference type="Proteomes" id="UP000194137">
    <property type="component" value="Chromosome"/>
</dbReference>
<proteinExistence type="predicted"/>
<dbReference type="EMBL" id="CP021112">
    <property type="protein sequence ID" value="ARQ01002.1"/>
    <property type="molecule type" value="Genomic_DNA"/>
</dbReference>
<dbReference type="Gene3D" id="3.10.180.10">
    <property type="entry name" value="2,3-Dihydroxybiphenyl 1,2-Dioxygenase, domain 1"/>
    <property type="match status" value="1"/>
</dbReference>
<accession>A0A1W6ZUI6</accession>
<gene>
    <name evidence="1" type="ORF">CAK95_19300</name>
</gene>
<dbReference type="RefSeq" id="WP_086089396.1">
    <property type="nucleotide sequence ID" value="NZ_CP021112.1"/>
</dbReference>
<dbReference type="InterPro" id="IPR025870">
    <property type="entry name" value="Glyoxalase-like_dom"/>
</dbReference>
<dbReference type="Pfam" id="PF13468">
    <property type="entry name" value="Glyoxalase_3"/>
    <property type="match status" value="1"/>
</dbReference>
<dbReference type="SUPFAM" id="SSF54593">
    <property type="entry name" value="Glyoxalase/Bleomycin resistance protein/Dihydroxybiphenyl dioxygenase"/>
    <property type="match status" value="1"/>
</dbReference>
<dbReference type="InterPro" id="IPR029068">
    <property type="entry name" value="Glyas_Bleomycin-R_OHBP_Dase"/>
</dbReference>
<dbReference type="KEGG" id="psin:CAK95_19300"/>
<dbReference type="OrthoDB" id="9812467at2"/>
<reference evidence="1 2" key="1">
    <citation type="submission" date="2017-05" db="EMBL/GenBank/DDBJ databases">
        <title>Full genome sequence of Pseudorhodoplanes sinuspersici.</title>
        <authorList>
            <person name="Dastgheib S.M.M."/>
            <person name="Shavandi M."/>
            <person name="Tirandaz H."/>
        </authorList>
    </citation>
    <scope>NUCLEOTIDE SEQUENCE [LARGE SCALE GENOMIC DNA]</scope>
    <source>
        <strain evidence="1 2">RIPI110</strain>
    </source>
</reference>
<organism evidence="1 2">
    <name type="scientific">Pseudorhodoplanes sinuspersici</name>
    <dbReference type="NCBI Taxonomy" id="1235591"/>
    <lineage>
        <taxon>Bacteria</taxon>
        <taxon>Pseudomonadati</taxon>
        <taxon>Pseudomonadota</taxon>
        <taxon>Alphaproteobacteria</taxon>
        <taxon>Hyphomicrobiales</taxon>
        <taxon>Pseudorhodoplanes</taxon>
    </lineage>
</organism>
<protein>
    <submittedName>
        <fullName evidence="1">Uncharacterized protein</fullName>
    </submittedName>
</protein>
<keyword evidence="2" id="KW-1185">Reference proteome</keyword>
<evidence type="ECO:0000313" key="2">
    <source>
        <dbReference type="Proteomes" id="UP000194137"/>
    </source>
</evidence>
<sequence length="286" mass="30842">MPKPIGAIDHLLTYVHELEGAASLFRRMGFTLSPVSHIAPMGISNHLVLMTPVANGFANFIELMAVQDQTKLPAPMAKILSGPQAVKSMVLGAADINTAHAAILKQGFEASPPVHVKREWIIGPSESVFPEFDVILPFPAPLPFNCCRYFNVDLYLRPEWLVHANTAKGIRAVLAVAKEPVALLKTFAAMFDEPLTEDGDRAHVVSGGIELVVLSSDAAWKKFGVDRKSAGEVGYLGYVIEVESLDALQSSLSAGGIAYRRDGASIYIDPAVGLGNLMIFREKSGF</sequence>
<dbReference type="STRING" id="1235591.CAK95_19300"/>